<reference evidence="2 3" key="1">
    <citation type="submission" date="2017-08" db="EMBL/GenBank/DDBJ databases">
        <title>Complete Genome Sequence of Streptomyces formicae KY5, the formicamycin producer.</title>
        <authorList>
            <person name="Holmes N.A."/>
            <person name="Devine R."/>
            <person name="Qin Z."/>
            <person name="Seipke R.F."/>
            <person name="Wilkinson B."/>
            <person name="Hutchings M.I."/>
        </authorList>
    </citation>
    <scope>NUCLEOTIDE SEQUENCE [LARGE SCALE GENOMIC DNA]</scope>
    <source>
        <strain evidence="2 3">KY5</strain>
    </source>
</reference>
<keyword evidence="3" id="KW-1185">Reference proteome</keyword>
<dbReference type="Gene3D" id="1.10.260.40">
    <property type="entry name" value="lambda repressor-like DNA-binding domains"/>
    <property type="match status" value="1"/>
</dbReference>
<dbReference type="InterPro" id="IPR010982">
    <property type="entry name" value="Lambda_DNA-bd_dom_sf"/>
</dbReference>
<dbReference type="PROSITE" id="PS50943">
    <property type="entry name" value="HTH_CROC1"/>
    <property type="match status" value="1"/>
</dbReference>
<dbReference type="RefSeq" id="WP_098240603.1">
    <property type="nucleotide sequence ID" value="NZ_CP022685.1"/>
</dbReference>
<dbReference type="SMART" id="SM00530">
    <property type="entry name" value="HTH_XRE"/>
    <property type="match status" value="1"/>
</dbReference>
<sequence length="149" mass="16976">MQSRWKENEFGSILQFYRTWRGLTQQQLADLSVLSVRALRDLEHGRAKRPRRETVRLLADALRLDTERREVFEQAARPTPVGGAELSGIPFMGDVYEYATVPLDSPTAEHPQGGWAEALNDLAKQSWRLVTVDRGVAFLERQLCPRADV</sequence>
<dbReference type="EMBL" id="CP022685">
    <property type="protein sequence ID" value="ATL25494.1"/>
    <property type="molecule type" value="Genomic_DNA"/>
</dbReference>
<evidence type="ECO:0000313" key="3">
    <source>
        <dbReference type="Proteomes" id="UP000221011"/>
    </source>
</evidence>
<dbReference type="Proteomes" id="UP000221011">
    <property type="component" value="Chromosome"/>
</dbReference>
<dbReference type="AlphaFoldDB" id="A0A291Q1Y1"/>
<protein>
    <submittedName>
        <fullName evidence="2">Transcriptional regulator, XRE family</fullName>
    </submittedName>
</protein>
<organism evidence="2 3">
    <name type="scientific">Streptomyces formicae</name>
    <dbReference type="NCBI Taxonomy" id="1616117"/>
    <lineage>
        <taxon>Bacteria</taxon>
        <taxon>Bacillati</taxon>
        <taxon>Actinomycetota</taxon>
        <taxon>Actinomycetes</taxon>
        <taxon>Kitasatosporales</taxon>
        <taxon>Streptomycetaceae</taxon>
        <taxon>Streptomyces</taxon>
    </lineage>
</organism>
<proteinExistence type="predicted"/>
<dbReference type="KEGG" id="sfk:KY5_0476"/>
<accession>A0A291Q1Y1</accession>
<evidence type="ECO:0000259" key="1">
    <source>
        <dbReference type="PROSITE" id="PS50943"/>
    </source>
</evidence>
<gene>
    <name evidence="2" type="ORF">KY5_0476</name>
</gene>
<dbReference type="InterPro" id="IPR001387">
    <property type="entry name" value="Cro/C1-type_HTH"/>
</dbReference>
<dbReference type="Pfam" id="PF13560">
    <property type="entry name" value="HTH_31"/>
    <property type="match status" value="1"/>
</dbReference>
<name>A0A291Q1Y1_9ACTN</name>
<feature type="domain" description="HTH cro/C1-type" evidence="1">
    <location>
        <begin position="14"/>
        <end position="69"/>
    </location>
</feature>
<dbReference type="SUPFAM" id="SSF47413">
    <property type="entry name" value="lambda repressor-like DNA-binding domains"/>
    <property type="match status" value="1"/>
</dbReference>
<evidence type="ECO:0000313" key="2">
    <source>
        <dbReference type="EMBL" id="ATL25494.1"/>
    </source>
</evidence>
<dbReference type="GO" id="GO:0003677">
    <property type="term" value="F:DNA binding"/>
    <property type="evidence" value="ECO:0007669"/>
    <property type="project" value="InterPro"/>
</dbReference>
<dbReference type="CDD" id="cd00093">
    <property type="entry name" value="HTH_XRE"/>
    <property type="match status" value="1"/>
</dbReference>